<accession>A0A4Y2C460</accession>
<keyword evidence="3" id="KW-1185">Reference proteome</keyword>
<keyword evidence="1" id="KW-0732">Signal</keyword>
<feature type="signal peptide" evidence="1">
    <location>
        <begin position="1"/>
        <end position="24"/>
    </location>
</feature>
<reference evidence="2 3" key="1">
    <citation type="journal article" date="2019" name="Sci. Rep.">
        <title>Orb-weaving spider Araneus ventricosus genome elucidates the spidroin gene catalogue.</title>
        <authorList>
            <person name="Kono N."/>
            <person name="Nakamura H."/>
            <person name="Ohtoshi R."/>
            <person name="Moran D.A.P."/>
            <person name="Shinohara A."/>
            <person name="Yoshida Y."/>
            <person name="Fujiwara M."/>
            <person name="Mori M."/>
            <person name="Tomita M."/>
            <person name="Arakawa K."/>
        </authorList>
    </citation>
    <scope>NUCLEOTIDE SEQUENCE [LARGE SCALE GENOMIC DNA]</scope>
</reference>
<feature type="chain" id="PRO_5021326049" description="Secreted protein" evidence="1">
    <location>
        <begin position="25"/>
        <end position="161"/>
    </location>
</feature>
<evidence type="ECO:0000313" key="2">
    <source>
        <dbReference type="EMBL" id="GBL98545.1"/>
    </source>
</evidence>
<dbReference type="AlphaFoldDB" id="A0A4Y2C460"/>
<dbReference type="Proteomes" id="UP000499080">
    <property type="component" value="Unassembled WGS sequence"/>
</dbReference>
<protein>
    <recommendedName>
        <fullName evidence="4">Secreted protein</fullName>
    </recommendedName>
</protein>
<gene>
    <name evidence="2" type="ORF">AVEN_111653_1</name>
</gene>
<sequence length="161" mass="18543">MPPQGVKSLLVMFPQLMVISKSMALPRMQASTTHVIPFNCNKWHSFPAEKHFPGTHRLFRALRSTGKQQAWSDSYRESELATQFHCQMILDAQNERVRGKRRNGLGEKERGKSTCWNIYARTPEVKKANRGCLCEFMFFPLGKGGFHCEISVFVKFVRSVF</sequence>
<name>A0A4Y2C460_ARAVE</name>
<organism evidence="2 3">
    <name type="scientific">Araneus ventricosus</name>
    <name type="common">Orbweaver spider</name>
    <name type="synonym">Epeira ventricosa</name>
    <dbReference type="NCBI Taxonomy" id="182803"/>
    <lineage>
        <taxon>Eukaryota</taxon>
        <taxon>Metazoa</taxon>
        <taxon>Ecdysozoa</taxon>
        <taxon>Arthropoda</taxon>
        <taxon>Chelicerata</taxon>
        <taxon>Arachnida</taxon>
        <taxon>Araneae</taxon>
        <taxon>Araneomorphae</taxon>
        <taxon>Entelegynae</taxon>
        <taxon>Araneoidea</taxon>
        <taxon>Araneidae</taxon>
        <taxon>Araneus</taxon>
    </lineage>
</organism>
<comment type="caution">
    <text evidence="2">The sequence shown here is derived from an EMBL/GenBank/DDBJ whole genome shotgun (WGS) entry which is preliminary data.</text>
</comment>
<dbReference type="EMBL" id="BGPR01000140">
    <property type="protein sequence ID" value="GBL98545.1"/>
    <property type="molecule type" value="Genomic_DNA"/>
</dbReference>
<evidence type="ECO:0000256" key="1">
    <source>
        <dbReference type="SAM" id="SignalP"/>
    </source>
</evidence>
<evidence type="ECO:0000313" key="3">
    <source>
        <dbReference type="Proteomes" id="UP000499080"/>
    </source>
</evidence>
<evidence type="ECO:0008006" key="4">
    <source>
        <dbReference type="Google" id="ProtNLM"/>
    </source>
</evidence>
<proteinExistence type="predicted"/>